<feature type="domain" description="Glycosyl hydrolase family 92 N-terminal" evidence="2">
    <location>
        <begin position="27"/>
        <end position="60"/>
    </location>
</feature>
<dbReference type="Pfam" id="PF17678">
    <property type="entry name" value="Glyco_hydro_92N"/>
    <property type="match status" value="1"/>
</dbReference>
<sequence length="66" mass="6860">MMRALGFSFMLITASAPAAAAQAPVDLVDPFMGTTGDRGQLSPAAAAPFGMVQLAPDTTTRQSYRL</sequence>
<proteinExistence type="predicted"/>
<dbReference type="InterPro" id="IPR041371">
    <property type="entry name" value="GH92_N"/>
</dbReference>
<dbReference type="Gene3D" id="2.70.98.10">
    <property type="match status" value="1"/>
</dbReference>
<keyword evidence="4" id="KW-1185">Reference proteome</keyword>
<dbReference type="AlphaFoldDB" id="A0A7Y9FPH0"/>
<reference evidence="3 4" key="1">
    <citation type="submission" date="2020-07" db="EMBL/GenBank/DDBJ databases">
        <authorList>
            <person name="Partida-Martinez L."/>
            <person name="Huntemann M."/>
            <person name="Clum A."/>
            <person name="Wang J."/>
            <person name="Palaniappan K."/>
            <person name="Ritter S."/>
            <person name="Chen I.-M."/>
            <person name="Stamatis D."/>
            <person name="Reddy T."/>
            <person name="O'Malley R."/>
            <person name="Daum C."/>
            <person name="Shapiro N."/>
            <person name="Ivanova N."/>
            <person name="Kyrpides N."/>
            <person name="Woyke T."/>
        </authorList>
    </citation>
    <scope>NUCLEOTIDE SEQUENCE [LARGE SCALE GENOMIC DNA]</scope>
    <source>
        <strain evidence="3 4">AS2.3</strain>
    </source>
</reference>
<evidence type="ECO:0000313" key="4">
    <source>
        <dbReference type="Proteomes" id="UP000517753"/>
    </source>
</evidence>
<evidence type="ECO:0000313" key="3">
    <source>
        <dbReference type="EMBL" id="NYD91044.1"/>
    </source>
</evidence>
<dbReference type="EMBL" id="JACCBY010000004">
    <property type="protein sequence ID" value="NYD91044.1"/>
    <property type="molecule type" value="Genomic_DNA"/>
</dbReference>
<reference evidence="3 4" key="2">
    <citation type="submission" date="2020-08" db="EMBL/GenBank/DDBJ databases">
        <title>The Agave Microbiome: Exploring the role of microbial communities in plant adaptations to desert environments.</title>
        <authorList>
            <person name="Partida-Martinez L.P."/>
        </authorList>
    </citation>
    <scope>NUCLEOTIDE SEQUENCE [LARGE SCALE GENOMIC DNA]</scope>
    <source>
        <strain evidence="3 4">AS2.3</strain>
    </source>
</reference>
<organism evidence="3 4">
    <name type="scientific">Sphingomonas melonis</name>
    <dbReference type="NCBI Taxonomy" id="152682"/>
    <lineage>
        <taxon>Bacteria</taxon>
        <taxon>Pseudomonadati</taxon>
        <taxon>Pseudomonadota</taxon>
        <taxon>Alphaproteobacteria</taxon>
        <taxon>Sphingomonadales</taxon>
        <taxon>Sphingomonadaceae</taxon>
        <taxon>Sphingomonas</taxon>
    </lineage>
</organism>
<accession>A0A7Y9FPH0</accession>
<comment type="caution">
    <text evidence="3">The sequence shown here is derived from an EMBL/GenBank/DDBJ whole genome shotgun (WGS) entry which is preliminary data.</text>
</comment>
<dbReference type="InterPro" id="IPR014718">
    <property type="entry name" value="GH-type_carb-bd"/>
</dbReference>
<evidence type="ECO:0000256" key="1">
    <source>
        <dbReference type="SAM" id="SignalP"/>
    </source>
</evidence>
<evidence type="ECO:0000259" key="2">
    <source>
        <dbReference type="Pfam" id="PF17678"/>
    </source>
</evidence>
<dbReference type="GO" id="GO:0030246">
    <property type="term" value="F:carbohydrate binding"/>
    <property type="evidence" value="ECO:0007669"/>
    <property type="project" value="InterPro"/>
</dbReference>
<feature type="signal peptide" evidence="1">
    <location>
        <begin position="1"/>
        <end position="20"/>
    </location>
</feature>
<keyword evidence="1" id="KW-0732">Signal</keyword>
<dbReference type="Proteomes" id="UP000517753">
    <property type="component" value="Unassembled WGS sequence"/>
</dbReference>
<gene>
    <name evidence="3" type="ORF">HD841_002851</name>
</gene>
<protein>
    <submittedName>
        <fullName evidence="3">Putative alpha-1,2-mannosidase</fullName>
    </submittedName>
</protein>
<feature type="chain" id="PRO_5031416620" evidence="1">
    <location>
        <begin position="21"/>
        <end position="66"/>
    </location>
</feature>
<name>A0A7Y9FPH0_9SPHN</name>